<dbReference type="eggNOG" id="ENOG502QR56">
    <property type="taxonomic scope" value="Eukaryota"/>
</dbReference>
<organism evidence="1">
    <name type="scientific">Amphimedon queenslandica</name>
    <name type="common">Sponge</name>
    <dbReference type="NCBI Taxonomy" id="400682"/>
    <lineage>
        <taxon>Eukaryota</taxon>
        <taxon>Metazoa</taxon>
        <taxon>Porifera</taxon>
        <taxon>Demospongiae</taxon>
        <taxon>Heteroscleromorpha</taxon>
        <taxon>Haplosclerida</taxon>
        <taxon>Niphatidae</taxon>
        <taxon>Amphimedon</taxon>
    </lineage>
</organism>
<dbReference type="AlphaFoldDB" id="A0A1X7VKU3"/>
<name>A0A1X7VKU3_AMPQE</name>
<dbReference type="OrthoDB" id="8065733at2759"/>
<protein>
    <recommendedName>
        <fullName evidence="2">RNase H type-1 domain-containing protein</fullName>
    </recommendedName>
</protein>
<dbReference type="InterPro" id="IPR008042">
    <property type="entry name" value="Retrotrans_Pao"/>
</dbReference>
<dbReference type="PANTHER" id="PTHR47331:SF5">
    <property type="entry name" value="RIBONUCLEASE H"/>
    <property type="match status" value="1"/>
</dbReference>
<dbReference type="InParanoid" id="A0A1X7VKU3"/>
<dbReference type="EnsemblMetazoa" id="Aqu2.1.40440_001">
    <property type="protein sequence ID" value="Aqu2.1.40440_001"/>
    <property type="gene ID" value="Aqu2.1.40440"/>
</dbReference>
<dbReference type="PANTHER" id="PTHR47331">
    <property type="entry name" value="PHD-TYPE DOMAIN-CONTAINING PROTEIN"/>
    <property type="match status" value="1"/>
</dbReference>
<accession>A0A1X7VKU3</accession>
<reference evidence="1" key="1">
    <citation type="submission" date="2017-05" db="UniProtKB">
        <authorList>
            <consortium name="EnsemblMetazoa"/>
        </authorList>
    </citation>
    <scope>IDENTIFICATION</scope>
</reference>
<sequence>RFYFSDISQLESFQLHGFSDTSEDAYAAVVYVCSQDTDGNIGISLVIAKSRVSPIKRISIPHLELCGAQLLSQLLHYLKGIFNLTLSSIFAWTDSHIVQNWLQGSSRRFKVFVGNRVSLIIDSIPADRWAHVQGTNNPADAPSRGLFPRELVSHDL</sequence>
<evidence type="ECO:0008006" key="2">
    <source>
        <dbReference type="Google" id="ProtNLM"/>
    </source>
</evidence>
<evidence type="ECO:0000313" key="1">
    <source>
        <dbReference type="EnsemblMetazoa" id="Aqu2.1.40440_001"/>
    </source>
</evidence>
<dbReference type="Pfam" id="PF05380">
    <property type="entry name" value="Peptidase_A17"/>
    <property type="match status" value="1"/>
</dbReference>
<dbReference type="OMA" id="WTKCEKS"/>
<proteinExistence type="predicted"/>